<dbReference type="InterPro" id="IPR011042">
    <property type="entry name" value="6-blade_b-propeller_TolB-like"/>
</dbReference>
<reference evidence="2 3" key="1">
    <citation type="submission" date="2022-10" db="EMBL/GenBank/DDBJ databases">
        <title>Luteolibacter flavescens strain MCCC 1K03193, whole genome shotgun sequencing project.</title>
        <authorList>
            <person name="Zhao G."/>
            <person name="Shen L."/>
        </authorList>
    </citation>
    <scope>NUCLEOTIDE SEQUENCE [LARGE SCALE GENOMIC DNA]</scope>
    <source>
        <strain evidence="2 3">MCCC 1K03193</strain>
    </source>
</reference>
<dbReference type="Pfam" id="PF07995">
    <property type="entry name" value="GSDH"/>
    <property type="match status" value="1"/>
</dbReference>
<sequence length="709" mass="76680">MNGWTTVNAFPNLTFVDPLWVGDLPGSDDLVVIEKTGFIRRFPNSPDATPGQMKVVLDLSASVQVSEDQGLYQIAFHPDFGKAGFTHANDVFITYNHRPAASGAGPNHSVWRLSRFRWQPALGTIDPSSESVLIQQYDPHRWHNGGAMAFDASGFLLVTCGDGGGANGEFGLIQKRNGGFFGGVLRIDVDNDPARSHAIRRQPASPVGGAFASFSQGYGIPNDNPWLSTAGTVLEEFYAIGLRSPHSMSLDPVTGEIWVGDVGQSAREELNLIKRGANYEWPFMEGTLAGPVLRSKFTVVGIETPPVYSYDRTEGGCVLTGGRYQGAKWSALLGGGILFADNSQGALREMKWDPDGGPPVVRQIVSGLGIGIYSGISGICTDAAGEIYILKLNGESQPGGTIRKLATASTAPTAPALLSATGLFSDTRQLVPSPALRPYEVASPLWSDGASKRRWLVIPNDGNRNLVSERILYSATGNWSFPEGSVFVKHFEMPVDARNPSVVKRLETRVIVCTPGGSKYGLTYRWNEQGTDAVLLTDGAEETFAVTGQDGSTETRTWSYPSRANCLECHGDASGQALGLRTHQMNLPVQRPVTGEIEGQLQLLNEERLFTTTNEVSYAPSSLSAAHLDTALESRRIDDVAAPLEHRVRSYLDSNCAHCHQPNAAVPYFDARLQTPLASQRLMNEAIRGQFHLPGGATSSLETRRYPPC</sequence>
<proteinExistence type="predicted"/>
<name>A0ABT3FRS2_9BACT</name>
<protein>
    <submittedName>
        <fullName evidence="2">PQQ-dependent sugar dehydrogenase</fullName>
    </submittedName>
</protein>
<gene>
    <name evidence="2" type="ORF">OKA04_16240</name>
</gene>
<dbReference type="InterPro" id="IPR011041">
    <property type="entry name" value="Quinoprot_gluc/sorb_DH_b-prop"/>
</dbReference>
<feature type="domain" description="Glucose/Sorbosone dehydrogenase" evidence="1">
    <location>
        <begin position="28"/>
        <end position="285"/>
    </location>
</feature>
<dbReference type="EMBL" id="JAPDDS010000009">
    <property type="protein sequence ID" value="MCW1886288.1"/>
    <property type="molecule type" value="Genomic_DNA"/>
</dbReference>
<evidence type="ECO:0000313" key="3">
    <source>
        <dbReference type="Proteomes" id="UP001207930"/>
    </source>
</evidence>
<dbReference type="SUPFAM" id="SSF50952">
    <property type="entry name" value="Soluble quinoprotein glucose dehydrogenase"/>
    <property type="match status" value="1"/>
</dbReference>
<dbReference type="PANTHER" id="PTHR19328">
    <property type="entry name" value="HEDGEHOG-INTERACTING PROTEIN"/>
    <property type="match status" value="1"/>
</dbReference>
<evidence type="ECO:0000259" key="1">
    <source>
        <dbReference type="Pfam" id="PF07995"/>
    </source>
</evidence>
<dbReference type="Proteomes" id="UP001207930">
    <property type="component" value="Unassembled WGS sequence"/>
</dbReference>
<comment type="caution">
    <text evidence="2">The sequence shown here is derived from an EMBL/GenBank/DDBJ whole genome shotgun (WGS) entry which is preliminary data.</text>
</comment>
<dbReference type="PANTHER" id="PTHR19328:SF13">
    <property type="entry name" value="HIPL1 PROTEIN"/>
    <property type="match status" value="1"/>
</dbReference>
<dbReference type="Gene3D" id="2.120.10.30">
    <property type="entry name" value="TolB, C-terminal domain"/>
    <property type="match status" value="1"/>
</dbReference>
<organism evidence="2 3">
    <name type="scientific">Luteolibacter flavescens</name>
    <dbReference type="NCBI Taxonomy" id="1859460"/>
    <lineage>
        <taxon>Bacteria</taxon>
        <taxon>Pseudomonadati</taxon>
        <taxon>Verrucomicrobiota</taxon>
        <taxon>Verrucomicrobiia</taxon>
        <taxon>Verrucomicrobiales</taxon>
        <taxon>Verrucomicrobiaceae</taxon>
        <taxon>Luteolibacter</taxon>
    </lineage>
</organism>
<evidence type="ECO:0000313" key="2">
    <source>
        <dbReference type="EMBL" id="MCW1886288.1"/>
    </source>
</evidence>
<keyword evidence="3" id="KW-1185">Reference proteome</keyword>
<accession>A0ABT3FRS2</accession>
<dbReference type="InterPro" id="IPR012938">
    <property type="entry name" value="Glc/Sorbosone_DH"/>
</dbReference>